<feature type="domain" description="Phosphotyrosine protein phosphatase I" evidence="1">
    <location>
        <begin position="1"/>
        <end position="113"/>
    </location>
</feature>
<evidence type="ECO:0000313" key="3">
    <source>
        <dbReference type="Proteomes" id="UP001157133"/>
    </source>
</evidence>
<dbReference type="RefSeq" id="WP_284208953.1">
    <property type="nucleotide sequence ID" value="NZ_BSSU01000016.1"/>
</dbReference>
<evidence type="ECO:0000313" key="2">
    <source>
        <dbReference type="EMBL" id="GLX83501.1"/>
    </source>
</evidence>
<keyword evidence="3" id="KW-1185">Reference proteome</keyword>
<dbReference type="SUPFAM" id="SSF52788">
    <property type="entry name" value="Phosphotyrosine protein phosphatases I"/>
    <property type="match status" value="1"/>
</dbReference>
<reference evidence="2 3" key="1">
    <citation type="submission" date="2023-03" db="EMBL/GenBank/DDBJ databases">
        <title>Draft genome sequence of Thalassotalea eurytherma JCM 18482T.</title>
        <authorList>
            <person name="Sawabe T."/>
        </authorList>
    </citation>
    <scope>NUCLEOTIDE SEQUENCE [LARGE SCALE GENOMIC DNA]</scope>
    <source>
        <strain evidence="2 3">JCM 18482</strain>
    </source>
</reference>
<dbReference type="Gene3D" id="3.40.50.2300">
    <property type="match status" value="1"/>
</dbReference>
<accession>A0ABQ6H5S3</accession>
<sequence>MKILFLCTANIQRSRTAEDHFRENYPEHSYKSAGLSDKYCKQHGTTICTTTLLDWADKVFAMETMHLQRIEEYAGKHYLDKVENLTIEDVYQYMQSDLVKILDTHEKLQFLKPN</sequence>
<dbReference type="SMART" id="SM00226">
    <property type="entry name" value="LMWPc"/>
    <property type="match status" value="1"/>
</dbReference>
<comment type="caution">
    <text evidence="2">The sequence shown here is derived from an EMBL/GenBank/DDBJ whole genome shotgun (WGS) entry which is preliminary data.</text>
</comment>
<proteinExistence type="predicted"/>
<gene>
    <name evidence="2" type="ORF">theurythT_29540</name>
</gene>
<name>A0ABQ6H5S3_9GAMM</name>
<dbReference type="InterPro" id="IPR023485">
    <property type="entry name" value="Ptyr_pPase"/>
</dbReference>
<dbReference type="Proteomes" id="UP001157133">
    <property type="component" value="Unassembled WGS sequence"/>
</dbReference>
<dbReference type="EMBL" id="BSSU01000016">
    <property type="protein sequence ID" value="GLX83501.1"/>
    <property type="molecule type" value="Genomic_DNA"/>
</dbReference>
<evidence type="ECO:0000259" key="1">
    <source>
        <dbReference type="SMART" id="SM00226"/>
    </source>
</evidence>
<protein>
    <recommendedName>
        <fullName evidence="1">Phosphotyrosine protein phosphatase I domain-containing protein</fullName>
    </recommendedName>
</protein>
<dbReference type="Pfam" id="PF01451">
    <property type="entry name" value="LMWPc"/>
    <property type="match status" value="1"/>
</dbReference>
<organism evidence="2 3">
    <name type="scientific">Thalassotalea eurytherma</name>
    <dbReference type="NCBI Taxonomy" id="1144278"/>
    <lineage>
        <taxon>Bacteria</taxon>
        <taxon>Pseudomonadati</taxon>
        <taxon>Pseudomonadota</taxon>
        <taxon>Gammaproteobacteria</taxon>
        <taxon>Alteromonadales</taxon>
        <taxon>Colwelliaceae</taxon>
        <taxon>Thalassotalea</taxon>
    </lineage>
</organism>
<dbReference type="InterPro" id="IPR036196">
    <property type="entry name" value="Ptyr_pPase_sf"/>
</dbReference>